<proteinExistence type="predicted"/>
<name>A0A9Q0K7L0_9MAGN</name>
<dbReference type="PANTHER" id="PTHR31265:SF2">
    <property type="entry name" value="F17A17.37 PROTEIN"/>
    <property type="match status" value="1"/>
</dbReference>
<dbReference type="InterPro" id="IPR006946">
    <property type="entry name" value="DGR2-like_dom"/>
</dbReference>
<gene>
    <name evidence="7" type="ORF">NE237_017197</name>
</gene>
<evidence type="ECO:0000313" key="8">
    <source>
        <dbReference type="Proteomes" id="UP001141806"/>
    </source>
</evidence>
<evidence type="ECO:0000256" key="2">
    <source>
        <dbReference type="ARBA" id="ARBA00004613"/>
    </source>
</evidence>
<protein>
    <recommendedName>
        <fullName evidence="6">DUF642 domain-containing protein</fullName>
    </recommendedName>
</protein>
<evidence type="ECO:0000256" key="4">
    <source>
        <dbReference type="ARBA" id="ARBA00022729"/>
    </source>
</evidence>
<evidence type="ECO:0000256" key="1">
    <source>
        <dbReference type="ARBA" id="ARBA00004196"/>
    </source>
</evidence>
<accession>A0A9Q0K7L0</accession>
<organism evidence="7 8">
    <name type="scientific">Protea cynaroides</name>
    <dbReference type="NCBI Taxonomy" id="273540"/>
    <lineage>
        <taxon>Eukaryota</taxon>
        <taxon>Viridiplantae</taxon>
        <taxon>Streptophyta</taxon>
        <taxon>Embryophyta</taxon>
        <taxon>Tracheophyta</taxon>
        <taxon>Spermatophyta</taxon>
        <taxon>Magnoliopsida</taxon>
        <taxon>Proteales</taxon>
        <taxon>Proteaceae</taxon>
        <taxon>Protea</taxon>
    </lineage>
</organism>
<sequence length="128" mass="14460">MLATSKVAKVIFHNPGIQEDPTCGPLLDAVAIKEFYPPMPTKFNMVKNGDFEESPHIFQILVAQGVTGSFPWSTLSFLPMWLELIEFSHKQTTFLMTMFAAVQTILLPDIQKFASLTQMSYMGREELN</sequence>
<keyword evidence="4" id="KW-0732">Signal</keyword>
<dbReference type="Pfam" id="PF04862">
    <property type="entry name" value="DUF642"/>
    <property type="match status" value="1"/>
</dbReference>
<dbReference type="AlphaFoldDB" id="A0A9Q0K7L0"/>
<comment type="subcellular location">
    <subcellularLocation>
        <location evidence="1">Cell envelope</location>
    </subcellularLocation>
    <subcellularLocation>
        <location evidence="2">Secreted</location>
    </subcellularLocation>
</comment>
<evidence type="ECO:0000259" key="6">
    <source>
        <dbReference type="Pfam" id="PF04862"/>
    </source>
</evidence>
<evidence type="ECO:0000256" key="3">
    <source>
        <dbReference type="ARBA" id="ARBA00022525"/>
    </source>
</evidence>
<dbReference type="PANTHER" id="PTHR31265">
    <property type="entry name" value="OS02G0527500 PROTEIN-RELATED"/>
    <property type="match status" value="1"/>
</dbReference>
<keyword evidence="8" id="KW-1185">Reference proteome</keyword>
<comment type="caution">
    <text evidence="7">The sequence shown here is derived from an EMBL/GenBank/DDBJ whole genome shotgun (WGS) entry which is preliminary data.</text>
</comment>
<keyword evidence="5" id="KW-0325">Glycoprotein</keyword>
<dbReference type="GO" id="GO:0005576">
    <property type="term" value="C:extracellular region"/>
    <property type="evidence" value="ECO:0007669"/>
    <property type="project" value="UniProtKB-SubCell"/>
</dbReference>
<dbReference type="OrthoDB" id="1713348at2759"/>
<dbReference type="EMBL" id="JAMYWD010000007">
    <property type="protein sequence ID" value="KAJ4965348.1"/>
    <property type="molecule type" value="Genomic_DNA"/>
</dbReference>
<evidence type="ECO:0000256" key="5">
    <source>
        <dbReference type="ARBA" id="ARBA00023180"/>
    </source>
</evidence>
<keyword evidence="3" id="KW-0964">Secreted</keyword>
<evidence type="ECO:0000313" key="7">
    <source>
        <dbReference type="EMBL" id="KAJ4965348.1"/>
    </source>
</evidence>
<dbReference type="InterPro" id="IPR052437">
    <property type="entry name" value="Pectin_Meth_Modulator"/>
</dbReference>
<reference evidence="7" key="1">
    <citation type="journal article" date="2023" name="Plant J.">
        <title>The genome of the king protea, Protea cynaroides.</title>
        <authorList>
            <person name="Chang J."/>
            <person name="Duong T.A."/>
            <person name="Schoeman C."/>
            <person name="Ma X."/>
            <person name="Roodt D."/>
            <person name="Barker N."/>
            <person name="Li Z."/>
            <person name="Van de Peer Y."/>
            <person name="Mizrachi E."/>
        </authorList>
    </citation>
    <scope>NUCLEOTIDE SEQUENCE</scope>
    <source>
        <tissue evidence="7">Young leaves</tissue>
    </source>
</reference>
<dbReference type="Proteomes" id="UP001141806">
    <property type="component" value="Unassembled WGS sequence"/>
</dbReference>
<feature type="domain" description="DUF642" evidence="6">
    <location>
        <begin position="3"/>
        <end position="33"/>
    </location>
</feature>